<dbReference type="AlphaFoldDB" id="A0ABD6FFH2"/>
<name>A0ABD6FFH2_9PSEU</name>
<dbReference type="SUPFAM" id="SSF50952">
    <property type="entry name" value="Soluble quinoprotein glucose dehydrogenase"/>
    <property type="match status" value="1"/>
</dbReference>
<sequence>MRRSRILALLGATSAVAGEHRGGGAPQVVAKGLDNPRGLAFGPHGALYVTEAGSGGSGPCFAGPEGDEVCWGASGAVTVVRGRHQKRAATDIGSLAAPDGTQAIGPSDIAFRNGKAYVTVGLGADPAMRDQLPLLGRKTNGWLLKSGWHGLVGAADVARFEAKNDPDKAGPDSNPNSVVAERRGQAVVDAGGNTLLWVKHSKIRVLAKFPERTIVAPDFLGLPPGTKIPLQSVPTSVAKGPDGAYYVGELTGFPFPHGKARVYKVKPGHEPKVVASGFTNVIDIGFHHGKLYVLEIAHAGLLNAEQDPRGALYRVGHHGKKLIKHTGLVMPGGLALRGGNAYISNCSVCPADGSSPLGTGHVLRVPLK</sequence>
<comment type="caution">
    <text evidence="1">The sequence shown here is derived from an EMBL/GenBank/DDBJ whole genome shotgun (WGS) entry which is preliminary data.</text>
</comment>
<gene>
    <name evidence="1" type="ORF">DIU77_006970</name>
</gene>
<dbReference type="InterPro" id="IPR048031">
    <property type="entry name" value="ScyD/ScyE-like"/>
</dbReference>
<dbReference type="EMBL" id="QGUI02000063">
    <property type="protein sequence ID" value="MFO7191970.1"/>
    <property type="molecule type" value="Genomic_DNA"/>
</dbReference>
<accession>A0ABD6FFH2</accession>
<dbReference type="InterPro" id="IPR011041">
    <property type="entry name" value="Quinoprot_gluc/sorb_DH_b-prop"/>
</dbReference>
<protein>
    <submittedName>
        <fullName evidence="1">ScyD/ScyE family protein</fullName>
    </submittedName>
</protein>
<dbReference type="NCBIfam" id="NF033206">
    <property type="entry name" value="ScyE_fam"/>
    <property type="match status" value="1"/>
</dbReference>
<proteinExistence type="predicted"/>
<evidence type="ECO:0000313" key="2">
    <source>
        <dbReference type="Proteomes" id="UP000249324"/>
    </source>
</evidence>
<dbReference type="Proteomes" id="UP000249324">
    <property type="component" value="Unassembled WGS sequence"/>
</dbReference>
<organism evidence="1 2">
    <name type="scientific">Thermocrispum agreste</name>
    <dbReference type="NCBI Taxonomy" id="37925"/>
    <lineage>
        <taxon>Bacteria</taxon>
        <taxon>Bacillati</taxon>
        <taxon>Actinomycetota</taxon>
        <taxon>Actinomycetes</taxon>
        <taxon>Pseudonocardiales</taxon>
        <taxon>Pseudonocardiaceae</taxon>
        <taxon>Thermocrispum</taxon>
    </lineage>
</organism>
<evidence type="ECO:0000313" key="1">
    <source>
        <dbReference type="EMBL" id="MFO7191970.1"/>
    </source>
</evidence>
<reference evidence="1 2" key="1">
    <citation type="journal article" date="2021" name="BMC Genomics">
        <title>Genome-resolved metagenome and metatranscriptome analyses of thermophilic composting reveal key bacterial players and their metabolic interactions.</title>
        <authorList>
            <person name="Braga L.P.P."/>
            <person name="Pereira R.V."/>
            <person name="Martins L.F."/>
            <person name="Moura L.M.S."/>
            <person name="Sanchez F.B."/>
            <person name="Patane J.S.L."/>
            <person name="da Silva A.M."/>
            <person name="Setubal J.C."/>
        </authorList>
    </citation>
    <scope>NUCLEOTIDE SEQUENCE [LARGE SCALE GENOMIC DNA]</scope>
    <source>
        <strain evidence="1">ZC4RG45</strain>
    </source>
</reference>